<reference evidence="1" key="1">
    <citation type="journal article" date="2020" name="Stud. Mycol.">
        <title>101 Dothideomycetes genomes: a test case for predicting lifestyles and emergence of pathogens.</title>
        <authorList>
            <person name="Haridas S."/>
            <person name="Albert R."/>
            <person name="Binder M."/>
            <person name="Bloem J."/>
            <person name="Labutti K."/>
            <person name="Salamov A."/>
            <person name="Andreopoulos B."/>
            <person name="Baker S."/>
            <person name="Barry K."/>
            <person name="Bills G."/>
            <person name="Bluhm B."/>
            <person name="Cannon C."/>
            <person name="Castanera R."/>
            <person name="Culley D."/>
            <person name="Daum C."/>
            <person name="Ezra D."/>
            <person name="Gonzalez J."/>
            <person name="Henrissat B."/>
            <person name="Kuo A."/>
            <person name="Liang C."/>
            <person name="Lipzen A."/>
            <person name="Lutzoni F."/>
            <person name="Magnuson J."/>
            <person name="Mondo S."/>
            <person name="Nolan M."/>
            <person name="Ohm R."/>
            <person name="Pangilinan J."/>
            <person name="Park H.-J."/>
            <person name="Ramirez L."/>
            <person name="Alfaro M."/>
            <person name="Sun H."/>
            <person name="Tritt A."/>
            <person name="Yoshinaga Y."/>
            <person name="Zwiers L.-H."/>
            <person name="Turgeon B."/>
            <person name="Goodwin S."/>
            <person name="Spatafora J."/>
            <person name="Crous P."/>
            <person name="Grigoriev I."/>
        </authorList>
    </citation>
    <scope>NUCLEOTIDE SEQUENCE</scope>
    <source>
        <strain evidence="1">CBS 473.64</strain>
    </source>
</reference>
<gene>
    <name evidence="1" type="ORF">P280DRAFT_48847</name>
</gene>
<dbReference type="EMBL" id="MU006786">
    <property type="protein sequence ID" value="KAF2639787.1"/>
    <property type="molecule type" value="Genomic_DNA"/>
</dbReference>
<organism evidence="1 2">
    <name type="scientific">Massarina eburnea CBS 473.64</name>
    <dbReference type="NCBI Taxonomy" id="1395130"/>
    <lineage>
        <taxon>Eukaryota</taxon>
        <taxon>Fungi</taxon>
        <taxon>Dikarya</taxon>
        <taxon>Ascomycota</taxon>
        <taxon>Pezizomycotina</taxon>
        <taxon>Dothideomycetes</taxon>
        <taxon>Pleosporomycetidae</taxon>
        <taxon>Pleosporales</taxon>
        <taxon>Massarineae</taxon>
        <taxon>Massarinaceae</taxon>
        <taxon>Massarina</taxon>
    </lineage>
</organism>
<protein>
    <submittedName>
        <fullName evidence="1">Uncharacterized protein</fullName>
    </submittedName>
</protein>
<evidence type="ECO:0000313" key="2">
    <source>
        <dbReference type="Proteomes" id="UP000799753"/>
    </source>
</evidence>
<evidence type="ECO:0000313" key="1">
    <source>
        <dbReference type="EMBL" id="KAF2639787.1"/>
    </source>
</evidence>
<keyword evidence="2" id="KW-1185">Reference proteome</keyword>
<accession>A0A6A6RXA8</accession>
<dbReference type="Proteomes" id="UP000799753">
    <property type="component" value="Unassembled WGS sequence"/>
</dbReference>
<name>A0A6A6RXA8_9PLEO</name>
<sequence length="72" mass="8498">MWRVATIFPLSTMTRRPGPPNFNRRSQTFRLAWVWGYDRMANLLVRLQLRSGRTLRIGLLCLLYDCLQLSSL</sequence>
<dbReference type="AlphaFoldDB" id="A0A6A6RXA8"/>
<proteinExistence type="predicted"/>